<keyword evidence="2" id="KW-0805">Transcription regulation</keyword>
<dbReference type="InterPro" id="IPR005119">
    <property type="entry name" value="LysR_subst-bd"/>
</dbReference>
<sequence length="309" mass="33319">MRDLDLRRLRMFVTVVESPSLRIAAEELAISQQSLSVAIRELEAQLGVDLFSRSKRSLVLTKAGEALYEGAVPLLAVGTSLTTEVRKLDTDGDVPYSIGHTPAVAPSEAFEVIEGPILADPTLAITVRPIAPDSAREELLAGTIDLALTRSATVPSDLAGVVAFRHELRLAVHARHPLASAPTCSMSDVSRHPIVVSELETDCTPMIVSYCRDAGFEPTIIVSKLHGIPPHMAVLVHQDACTFVTNQAGWVYHDQIRVVSLTAPPQVPVMAMWLPSSPPKLRNRILDLAGTRPTEPPASPPCRCESLSV</sequence>
<dbReference type="InterPro" id="IPR036388">
    <property type="entry name" value="WH-like_DNA-bd_sf"/>
</dbReference>
<name>A0A857LT46_9ACTN</name>
<proteinExistence type="inferred from homology"/>
<keyword evidence="3" id="KW-0238">DNA-binding</keyword>
<dbReference type="Gene3D" id="3.40.190.10">
    <property type="entry name" value="Periplasmic binding protein-like II"/>
    <property type="match status" value="2"/>
</dbReference>
<dbReference type="PRINTS" id="PR00039">
    <property type="entry name" value="HTHLYSR"/>
</dbReference>
<evidence type="ECO:0000256" key="5">
    <source>
        <dbReference type="ARBA" id="ARBA00023163"/>
    </source>
</evidence>
<evidence type="ECO:0000256" key="3">
    <source>
        <dbReference type="ARBA" id="ARBA00023125"/>
    </source>
</evidence>
<dbReference type="GO" id="GO:0032993">
    <property type="term" value="C:protein-DNA complex"/>
    <property type="evidence" value="ECO:0007669"/>
    <property type="project" value="TreeGrafter"/>
</dbReference>
<dbReference type="PANTHER" id="PTHR30346:SF0">
    <property type="entry name" value="HCA OPERON TRANSCRIPTIONAL ACTIVATOR HCAR"/>
    <property type="match status" value="1"/>
</dbReference>
<dbReference type="FunFam" id="1.10.10.10:FF:000001">
    <property type="entry name" value="LysR family transcriptional regulator"/>
    <property type="match status" value="1"/>
</dbReference>
<keyword evidence="4" id="KW-0010">Activator</keyword>
<dbReference type="Pfam" id="PF00126">
    <property type="entry name" value="HTH_1"/>
    <property type="match status" value="1"/>
</dbReference>
<dbReference type="RefSeq" id="WP_005193301.1">
    <property type="nucleotide sequence ID" value="NZ_CP045804.1"/>
</dbReference>
<dbReference type="InterPro" id="IPR036390">
    <property type="entry name" value="WH_DNA-bd_sf"/>
</dbReference>
<dbReference type="Pfam" id="PF03466">
    <property type="entry name" value="LysR_substrate"/>
    <property type="match status" value="1"/>
</dbReference>
<dbReference type="AlphaFoldDB" id="A0A857LT46"/>
<evidence type="ECO:0000256" key="1">
    <source>
        <dbReference type="ARBA" id="ARBA00009437"/>
    </source>
</evidence>
<reference evidence="6" key="1">
    <citation type="journal article" date="2021" name="Nat. Microbiol.">
        <title>Cocultivation of an ultrasmall environmental parasitic bacterium with lytic ability against bacteria associated with wastewater foams.</title>
        <authorList>
            <person name="Batinovic S."/>
            <person name="Rose J.J.A."/>
            <person name="Ratcliffe J."/>
            <person name="Seviour R.J."/>
            <person name="Petrovski S."/>
        </authorList>
    </citation>
    <scope>NUCLEOTIDE SEQUENCE</scope>
    <source>
        <strain evidence="6">CON44</strain>
    </source>
</reference>
<dbReference type="GO" id="GO:0003700">
    <property type="term" value="F:DNA-binding transcription factor activity"/>
    <property type="evidence" value="ECO:0007669"/>
    <property type="project" value="InterPro"/>
</dbReference>
<dbReference type="PANTHER" id="PTHR30346">
    <property type="entry name" value="TRANSCRIPTIONAL DUAL REGULATOR HCAR-RELATED"/>
    <property type="match status" value="1"/>
</dbReference>
<dbReference type="CDD" id="cd05466">
    <property type="entry name" value="PBP2_LTTR_substrate"/>
    <property type="match status" value="1"/>
</dbReference>
<evidence type="ECO:0000256" key="4">
    <source>
        <dbReference type="ARBA" id="ARBA00023159"/>
    </source>
</evidence>
<dbReference type="GO" id="GO:0003677">
    <property type="term" value="F:DNA binding"/>
    <property type="evidence" value="ECO:0007669"/>
    <property type="project" value="UniProtKB-KW"/>
</dbReference>
<comment type="similarity">
    <text evidence="1">Belongs to the LysR transcriptional regulatory family.</text>
</comment>
<evidence type="ECO:0000256" key="2">
    <source>
        <dbReference type="ARBA" id="ARBA00023015"/>
    </source>
</evidence>
<dbReference type="Gene3D" id="1.10.10.10">
    <property type="entry name" value="Winged helix-like DNA-binding domain superfamily/Winged helix DNA-binding domain"/>
    <property type="match status" value="1"/>
</dbReference>
<evidence type="ECO:0000313" key="6">
    <source>
        <dbReference type="EMBL" id="QHN41377.1"/>
    </source>
</evidence>
<organism evidence="6">
    <name type="scientific">Gordonia amarae</name>
    <dbReference type="NCBI Taxonomy" id="36821"/>
    <lineage>
        <taxon>Bacteria</taxon>
        <taxon>Bacillati</taxon>
        <taxon>Actinomycetota</taxon>
        <taxon>Actinomycetes</taxon>
        <taxon>Mycobacteriales</taxon>
        <taxon>Gordoniaceae</taxon>
        <taxon>Gordonia</taxon>
    </lineage>
</organism>
<dbReference type="EMBL" id="CP045810">
    <property type="protein sequence ID" value="QHN41377.1"/>
    <property type="molecule type" value="Genomic_DNA"/>
</dbReference>
<dbReference type="SUPFAM" id="SSF53850">
    <property type="entry name" value="Periplasmic binding protein-like II"/>
    <property type="match status" value="1"/>
</dbReference>
<dbReference type="SUPFAM" id="SSF46785">
    <property type="entry name" value="Winged helix' DNA-binding domain"/>
    <property type="match status" value="1"/>
</dbReference>
<accession>A0A857LT46</accession>
<dbReference type="PROSITE" id="PS50931">
    <property type="entry name" value="HTH_LYSR"/>
    <property type="match status" value="1"/>
</dbReference>
<dbReference type="InterPro" id="IPR000847">
    <property type="entry name" value="LysR_HTH_N"/>
</dbReference>
<keyword evidence="5" id="KW-0804">Transcription</keyword>
<protein>
    <submittedName>
        <fullName evidence="6">LysR family transcriptional regulator</fullName>
    </submittedName>
</protein>
<gene>
    <name evidence="6" type="ORF">GII30_21415</name>
</gene>